<proteinExistence type="predicted"/>
<dbReference type="EMBL" id="AMZH03010638">
    <property type="protein sequence ID" value="RRT54360.1"/>
    <property type="molecule type" value="Genomic_DNA"/>
</dbReference>
<dbReference type="Proteomes" id="UP000287651">
    <property type="component" value="Unassembled WGS sequence"/>
</dbReference>
<dbReference type="AlphaFoldDB" id="A0A426YRK5"/>
<protein>
    <submittedName>
        <fullName evidence="1">Uncharacterized protein</fullName>
    </submittedName>
</protein>
<organism evidence="1 2">
    <name type="scientific">Ensete ventricosum</name>
    <name type="common">Abyssinian banana</name>
    <name type="synonym">Musa ensete</name>
    <dbReference type="NCBI Taxonomy" id="4639"/>
    <lineage>
        <taxon>Eukaryota</taxon>
        <taxon>Viridiplantae</taxon>
        <taxon>Streptophyta</taxon>
        <taxon>Embryophyta</taxon>
        <taxon>Tracheophyta</taxon>
        <taxon>Spermatophyta</taxon>
        <taxon>Magnoliopsida</taxon>
        <taxon>Liliopsida</taxon>
        <taxon>Zingiberales</taxon>
        <taxon>Musaceae</taxon>
        <taxon>Ensete</taxon>
    </lineage>
</organism>
<accession>A0A426YRK5</accession>
<gene>
    <name evidence="1" type="ORF">B296_00009343</name>
</gene>
<sequence length="95" mass="10509">MLPLLAVAASGRGRSLPCRCCRLCPQPTLVHVATTAIAGGRHFCAHDRRLCMAAARAWTPPKCSLCLKLLLSHSRDLLFTCNHCARLLLMCSRHW</sequence>
<name>A0A426YRK5_ENSVE</name>
<evidence type="ECO:0000313" key="2">
    <source>
        <dbReference type="Proteomes" id="UP000287651"/>
    </source>
</evidence>
<comment type="caution">
    <text evidence="1">The sequence shown here is derived from an EMBL/GenBank/DDBJ whole genome shotgun (WGS) entry which is preliminary data.</text>
</comment>
<evidence type="ECO:0000313" key="1">
    <source>
        <dbReference type="EMBL" id="RRT54360.1"/>
    </source>
</evidence>
<reference evidence="1 2" key="1">
    <citation type="journal article" date="2014" name="Agronomy (Basel)">
        <title>A Draft Genome Sequence for Ensete ventricosum, the Drought-Tolerant Tree Against Hunger.</title>
        <authorList>
            <person name="Harrison J."/>
            <person name="Moore K.A."/>
            <person name="Paszkiewicz K."/>
            <person name="Jones T."/>
            <person name="Grant M."/>
            <person name="Ambacheew D."/>
            <person name="Muzemil S."/>
            <person name="Studholme D.J."/>
        </authorList>
    </citation>
    <scope>NUCLEOTIDE SEQUENCE [LARGE SCALE GENOMIC DNA]</scope>
</reference>